<dbReference type="EMBL" id="JBHLTS010000007">
    <property type="protein sequence ID" value="MFC0513376.1"/>
    <property type="molecule type" value="Genomic_DNA"/>
</dbReference>
<feature type="transmembrane region" description="Helical" evidence="2">
    <location>
        <begin position="81"/>
        <end position="102"/>
    </location>
</feature>
<proteinExistence type="predicted"/>
<reference evidence="3 4" key="1">
    <citation type="submission" date="2024-09" db="EMBL/GenBank/DDBJ databases">
        <authorList>
            <person name="Sun Q."/>
            <person name="Mori K."/>
        </authorList>
    </citation>
    <scope>NUCLEOTIDE SEQUENCE [LARGE SCALE GENOMIC DNA]</scope>
    <source>
        <strain evidence="3 4">NCAIM B.02415</strain>
    </source>
</reference>
<feature type="transmembrane region" description="Helical" evidence="2">
    <location>
        <begin position="122"/>
        <end position="142"/>
    </location>
</feature>
<evidence type="ECO:0000313" key="3">
    <source>
        <dbReference type="EMBL" id="MFC0513376.1"/>
    </source>
</evidence>
<keyword evidence="2" id="KW-1133">Transmembrane helix</keyword>
<keyword evidence="4" id="KW-1185">Reference proteome</keyword>
<feature type="transmembrane region" description="Helical" evidence="2">
    <location>
        <begin position="12"/>
        <end position="31"/>
    </location>
</feature>
<dbReference type="SUPFAM" id="SSF103088">
    <property type="entry name" value="OmpA-like"/>
    <property type="match status" value="1"/>
</dbReference>
<keyword evidence="2" id="KW-0812">Transmembrane</keyword>
<dbReference type="InterPro" id="IPR036737">
    <property type="entry name" value="OmpA-like_sf"/>
</dbReference>
<feature type="compositionally biased region" description="Polar residues" evidence="1">
    <location>
        <begin position="176"/>
        <end position="192"/>
    </location>
</feature>
<organism evidence="3 4">
    <name type="scientific">Mucilaginibacter angelicae</name>
    <dbReference type="NCBI Taxonomy" id="869718"/>
    <lineage>
        <taxon>Bacteria</taxon>
        <taxon>Pseudomonadati</taxon>
        <taxon>Bacteroidota</taxon>
        <taxon>Sphingobacteriia</taxon>
        <taxon>Sphingobacteriales</taxon>
        <taxon>Sphingobacteriaceae</taxon>
        <taxon>Mucilaginibacter</taxon>
    </lineage>
</organism>
<evidence type="ECO:0000256" key="1">
    <source>
        <dbReference type="SAM" id="MobiDB-lite"/>
    </source>
</evidence>
<feature type="region of interest" description="Disordered" evidence="1">
    <location>
        <begin position="176"/>
        <end position="207"/>
    </location>
</feature>
<comment type="caution">
    <text evidence="3">The sequence shown here is derived from an EMBL/GenBank/DDBJ whole genome shotgun (WGS) entry which is preliminary data.</text>
</comment>
<keyword evidence="2" id="KW-0472">Membrane</keyword>
<dbReference type="RefSeq" id="WP_377021244.1">
    <property type="nucleotide sequence ID" value="NZ_JBHLTS010000007.1"/>
</dbReference>
<gene>
    <name evidence="3" type="ORF">ACFFGT_04165</name>
</gene>
<protein>
    <recommendedName>
        <fullName evidence="5">OmpA-like domain-containing protein</fullName>
    </recommendedName>
</protein>
<accession>A0ABV6L0X4</accession>
<dbReference type="Proteomes" id="UP001589828">
    <property type="component" value="Unassembled WGS sequence"/>
</dbReference>
<evidence type="ECO:0000313" key="4">
    <source>
        <dbReference type="Proteomes" id="UP001589828"/>
    </source>
</evidence>
<sequence>MGQFAEDNLKLIDWLLLCVILIVLILTGFMLKNNLDTQNAAYDKVITAAMRHSAKDDKYFNESNTAIFAFSRSKDFAHTKAASTFLGFLLVFTGALYLLKVFKLSYKLKADQTPVDNVSLESTSPGLVMITLGVGIIIAVLVTKNELDYTVESGDTKAKLEQLINLLTILQDSTANQQTGNENGNQKQQTSKPPGKGKQNMAAVQQSTAKPDANFIPLTQASDLNSPRNKILIAAILKRLNDNPSSRVILTGSSNEGMVARRQLREKDFAMALRVVLIGMGASPGRIVVKSYGETGPQTDNQVQNGVKIDFKQD</sequence>
<name>A0ABV6L0X4_9SPHI</name>
<evidence type="ECO:0008006" key="5">
    <source>
        <dbReference type="Google" id="ProtNLM"/>
    </source>
</evidence>
<evidence type="ECO:0000256" key="2">
    <source>
        <dbReference type="SAM" id="Phobius"/>
    </source>
</evidence>